<organism evidence="2 3">
    <name type="scientific">Serratia aquatilis</name>
    <dbReference type="NCBI Taxonomy" id="1737515"/>
    <lineage>
        <taxon>Bacteria</taxon>
        <taxon>Pseudomonadati</taxon>
        <taxon>Pseudomonadota</taxon>
        <taxon>Gammaproteobacteria</taxon>
        <taxon>Enterobacterales</taxon>
        <taxon>Yersiniaceae</taxon>
        <taxon>Serratia</taxon>
    </lineage>
</organism>
<accession>A0ABV6EE50</accession>
<keyword evidence="1" id="KW-0732">Signal</keyword>
<reference evidence="2 3" key="1">
    <citation type="submission" date="2024-09" db="EMBL/GenBank/DDBJ databases">
        <authorList>
            <person name="Sun Q."/>
            <person name="Mori K."/>
        </authorList>
    </citation>
    <scope>NUCLEOTIDE SEQUENCE [LARGE SCALE GENOMIC DNA]</scope>
    <source>
        <strain evidence="2 3">CCM 8626</strain>
    </source>
</reference>
<name>A0ABV6EE50_9GAMM</name>
<feature type="signal peptide" evidence="1">
    <location>
        <begin position="1"/>
        <end position="24"/>
    </location>
</feature>
<dbReference type="Pfam" id="PF06551">
    <property type="entry name" value="DUF1120"/>
    <property type="match status" value="1"/>
</dbReference>
<gene>
    <name evidence="2" type="ORF">ACFFJ3_12265</name>
</gene>
<dbReference type="InterPro" id="IPR010546">
    <property type="entry name" value="DUF1120"/>
</dbReference>
<evidence type="ECO:0000313" key="3">
    <source>
        <dbReference type="Proteomes" id="UP001589792"/>
    </source>
</evidence>
<dbReference type="RefSeq" id="WP_380675661.1">
    <property type="nucleotide sequence ID" value="NZ_CP173186.1"/>
</dbReference>
<protein>
    <submittedName>
        <fullName evidence="2">DUF1120 domain-containing protein</fullName>
    </submittedName>
</protein>
<comment type="caution">
    <text evidence="2">The sequence shown here is derived from an EMBL/GenBank/DDBJ whole genome shotgun (WGS) entry which is preliminary data.</text>
</comment>
<evidence type="ECO:0000313" key="2">
    <source>
        <dbReference type="EMBL" id="MFC0227269.1"/>
    </source>
</evidence>
<dbReference type="EMBL" id="JBHLXG010000010">
    <property type="protein sequence ID" value="MFC0227269.1"/>
    <property type="molecule type" value="Genomic_DNA"/>
</dbReference>
<sequence length="234" mass="23956">MLNNLQKTVCALAVLATTSLPALAESIDVRVIGTIDPAACTPTLSGGGTVDYGTIKPSALADDAFTTMPEKQLDFAINCDAPAKVAITAYSQRGASAVNTDGTLIERISAPSGILLFDVANTSVVGLGLDGAKGIGGYSIRLAAGTMTADGVAVDSIQSNGNTTSWAKTPYGILFNSTVQRYSSWAATGTTTPVAFTTLAGKLGVQAYINKASELDLTKPVALDGLSTLELVYL</sequence>
<feature type="chain" id="PRO_5047302383" evidence="1">
    <location>
        <begin position="25"/>
        <end position="234"/>
    </location>
</feature>
<proteinExistence type="predicted"/>
<keyword evidence="3" id="KW-1185">Reference proteome</keyword>
<dbReference type="Proteomes" id="UP001589792">
    <property type="component" value="Unassembled WGS sequence"/>
</dbReference>
<evidence type="ECO:0000256" key="1">
    <source>
        <dbReference type="SAM" id="SignalP"/>
    </source>
</evidence>